<keyword evidence="8" id="KW-0547">Nucleotide-binding</keyword>
<dbReference type="Gene3D" id="3.30.565.10">
    <property type="entry name" value="Histidine kinase-like ATPase, C-terminal domain"/>
    <property type="match status" value="1"/>
</dbReference>
<dbReference type="SUPFAM" id="SSF55781">
    <property type="entry name" value="GAF domain-like"/>
    <property type="match status" value="1"/>
</dbReference>
<evidence type="ECO:0000256" key="16">
    <source>
        <dbReference type="SAM" id="Coils"/>
    </source>
</evidence>
<evidence type="ECO:0000256" key="7">
    <source>
        <dbReference type="ARBA" id="ARBA00022692"/>
    </source>
</evidence>
<evidence type="ECO:0000256" key="12">
    <source>
        <dbReference type="ARBA" id="ARBA00023012"/>
    </source>
</evidence>
<evidence type="ECO:0000256" key="4">
    <source>
        <dbReference type="ARBA" id="ARBA00022475"/>
    </source>
</evidence>
<dbReference type="CDD" id="cd00130">
    <property type="entry name" value="PAS"/>
    <property type="match status" value="5"/>
</dbReference>
<evidence type="ECO:0000259" key="20">
    <source>
        <dbReference type="PROSITE" id="PS50112"/>
    </source>
</evidence>
<feature type="domain" description="PAC" evidence="21">
    <location>
        <begin position="891"/>
        <end position="942"/>
    </location>
</feature>
<dbReference type="SMART" id="SM00091">
    <property type="entry name" value="PAS"/>
    <property type="match status" value="6"/>
</dbReference>
<keyword evidence="11" id="KW-1133">Transmembrane helix</keyword>
<dbReference type="SUPFAM" id="SSF47384">
    <property type="entry name" value="Homodimeric domain of signal transducing histidine kinase"/>
    <property type="match status" value="1"/>
</dbReference>
<keyword evidence="16" id="KW-0175">Coiled coil</keyword>
<dbReference type="Gene3D" id="3.30.450.40">
    <property type="match status" value="1"/>
</dbReference>
<feature type="domain" description="PAS" evidence="20">
    <location>
        <begin position="247"/>
        <end position="315"/>
    </location>
</feature>
<feature type="domain" description="PAS" evidence="20">
    <location>
        <begin position="134"/>
        <end position="188"/>
    </location>
</feature>
<keyword evidence="10" id="KW-0067">ATP-binding</keyword>
<keyword evidence="4" id="KW-1003">Cell membrane</keyword>
<dbReference type="Pfam" id="PF00563">
    <property type="entry name" value="EAL"/>
    <property type="match status" value="1"/>
</dbReference>
<evidence type="ECO:0000256" key="2">
    <source>
        <dbReference type="ARBA" id="ARBA00004651"/>
    </source>
</evidence>
<keyword evidence="5 15" id="KW-0597">Phosphoprotein</keyword>
<dbReference type="CDD" id="cd01948">
    <property type="entry name" value="EAL"/>
    <property type="match status" value="1"/>
</dbReference>
<dbReference type="SUPFAM" id="SSF47226">
    <property type="entry name" value="Histidine-containing phosphotransfer domain, HPT domain"/>
    <property type="match status" value="1"/>
</dbReference>
<dbReference type="SUPFAM" id="SSF55785">
    <property type="entry name" value="PYP-like sensor domain (PAS domain)"/>
    <property type="match status" value="6"/>
</dbReference>
<dbReference type="SUPFAM" id="SSF52172">
    <property type="entry name" value="CheY-like"/>
    <property type="match status" value="2"/>
</dbReference>
<evidence type="ECO:0000313" key="24">
    <source>
        <dbReference type="EMBL" id="MFC3626908.1"/>
    </source>
</evidence>
<evidence type="ECO:0000259" key="21">
    <source>
        <dbReference type="PROSITE" id="PS50113"/>
    </source>
</evidence>
<keyword evidence="25" id="KW-1185">Reference proteome</keyword>
<dbReference type="PROSITE" id="PS50113">
    <property type="entry name" value="PAC"/>
    <property type="match status" value="3"/>
</dbReference>
<evidence type="ECO:0000259" key="23">
    <source>
        <dbReference type="PROSITE" id="PS50894"/>
    </source>
</evidence>
<evidence type="ECO:0000256" key="13">
    <source>
        <dbReference type="ARBA" id="ARBA00023136"/>
    </source>
</evidence>
<evidence type="ECO:0000256" key="5">
    <source>
        <dbReference type="ARBA" id="ARBA00022553"/>
    </source>
</evidence>
<evidence type="ECO:0000259" key="22">
    <source>
        <dbReference type="PROSITE" id="PS50883"/>
    </source>
</evidence>
<dbReference type="Pfam" id="PF00989">
    <property type="entry name" value="PAS"/>
    <property type="match status" value="1"/>
</dbReference>
<evidence type="ECO:0000256" key="15">
    <source>
        <dbReference type="PROSITE-ProRule" id="PRU00169"/>
    </source>
</evidence>
<dbReference type="InterPro" id="IPR003661">
    <property type="entry name" value="HisK_dim/P_dom"/>
</dbReference>
<sequence length="1906" mass="208830">MSKARTRVPLDATALDTLPLAAFRAELPGRLSHVNAACCRLLALPAGEALGMGWLCRIAPDEQALLLAAWQLAEAQHDTLQYACRLQLPGGELPALLQVSQGVGCLLPGLLPAMAATTQEAAALPYMVYRCQPDTARTLSYCSGGVQSITGLPAASLLGRPAFGLARLVHAADAARVQQQWQQLLHGQQPCQLSYRLVAADGSVRWVADSCHGVYDADGKLLYVQGFLADISHRQPQQGEGGPALSLQESYDQLPELLLSLDPYSGLVLNCNRTLQEALGYPRERIVGRSIFELHTPSSCRQLQQVILPQLLAGEDVGGVVLEALASDGELLPVVLDISAVRDAEGRIIRARARWHSQQALQRRVSSLEADLRLHAQILDCMLEGVCLVDAAEQRILYANPRLQAMYGYPQGSMLGLPLARLLSSDGQSLPPALLPALQQHAHWLDECPCYRLDGSEFWARSGVSLFRHPRDGMVWLLSQQDITSSRLAQQQLALSSAELTAVARIQGDYIEHHDEQHTYETILAQLQQLTGSSYGLVGEVLADGDGQPFLRLHALTDISWDDASRAAYATLSSGGLEFHRLDTLLGHVVRTRQPLITNQPTQDARAGGCPHGHPPLDCFMAVPVMHGDDMVGLVGLANRQGGYDEQLLALLQPLLLTYGQVISASRNRHAFRQASEALHQAEARWKFAIDGAGHGVWDWDICSQRVVGSALLAQMLGYAENELSTAEADWRERVHPDDRDKVESRLATALQADGGTFVTEHRLQHRDGSYLWVLGRGMVISRNADGEPLRMIGTFTDISHSKATELALQANQLRLSTMIDTAMDGIITTDAALNIVVFNPAAERMFGVSAANMIGQPLDCLLPSGKAGRHRDLMLEFADEAQRSGGMASRSARPLLGRRADGSQFPVEVSISYADNGGEPIYTAMVRDITERKAAEEELLQLATTLEYRVQERTRELEAAREQAESANRAKSSFLANMSHEIRTPLNSVLGMAHLALQTRLDDKQRDYLSKIAISGQHLLGLINDILDFSKIEAGKLALDNTDFDIKTLLEELRALLAQRAAEKGLQLEIVLQPQVARYLHGDVLRLRQVLLNLLSNAIKFTDRGTVSLLVSMQPGERVGFSVCDSGIGISEEAQARLFQSFEQADGSTTRKYGGTGLGLAISYQLLQLMGGSLQVHSRPGQGSEFRFSLLLPAINHAPPPPVAPRPAQNYRRQLAGKRVLLAEDHPFNQQVASELLQAVGMQVSIAADGRQALQQAQRQAFDVILMDMQMPELDGVEASRLLRREPRLDAVPIIAMTANVSTEDRQRCLHAGMNDFVGKPIQPDKLYHTLAYWLDDSHPASSEAASASPPPAQAEPAAEPMPAAEEAPLLDTEVLCSMLGSDLDKQQRYCDKFASWLQEGLAALQQQVAQRDGDGVARESHRLKSVARTVGAMALGEALAELEKWPQQRGTADMDNGLAQVQQCFAATLAQLQQRQLLSTATAPATAEPVELAESAVILPGGDRLMLVDDDAFTLEYLQQQLQELQAGEVVTCASARAALAAMDGQAAPGWLFVDLQMPDMDGIAFLRLLGELHYPGRVVILSGMDSHVLKATERLARSFGLDFQGALAKPVSRDALRSLLRQQQAGRHAVRPSHSMNEPQLDEAELRRGLLHGAIELYFQPKVDTVSWQVRGAECLARWHHPQLGLLGPGLFVPMMESLGLIDDMTFIVLQLAMQQQQQWQQQGMDLQLAVNVSMDNLSRLDLPEQFAELARQHGVAPGDIMLEITETRLGRDHVMCLDILTRLRIKGFGLSIDDFGTGFSTMEHLMRTPFTELKIDRAFVTGASRDPWARTILEESVSLGRRFALKLVAEGVETQEDLDLVVAAGCQVVQGYFIARPMPAGEFVRWLHDWQLQHEQLVDSGS</sequence>
<dbReference type="InterPro" id="IPR036890">
    <property type="entry name" value="HATPase_C_sf"/>
</dbReference>
<dbReference type="InterPro" id="IPR001610">
    <property type="entry name" value="PAC"/>
</dbReference>
<dbReference type="InterPro" id="IPR001789">
    <property type="entry name" value="Sig_transdc_resp-reg_receiver"/>
</dbReference>
<dbReference type="Gene3D" id="3.30.450.20">
    <property type="entry name" value="PAS domain"/>
    <property type="match status" value="6"/>
</dbReference>
<feature type="domain" description="Response regulatory" evidence="19">
    <location>
        <begin position="1506"/>
        <end position="1627"/>
    </location>
</feature>
<dbReference type="PROSITE" id="PS50109">
    <property type="entry name" value="HIS_KIN"/>
    <property type="match status" value="1"/>
</dbReference>
<dbReference type="InterPro" id="IPR008207">
    <property type="entry name" value="Sig_transdc_His_kin_Hpt_dom"/>
</dbReference>
<dbReference type="InterPro" id="IPR036097">
    <property type="entry name" value="HisK_dim/P_sf"/>
</dbReference>
<dbReference type="EMBL" id="JBHRYH010000025">
    <property type="protein sequence ID" value="MFC3626908.1"/>
    <property type="molecule type" value="Genomic_DNA"/>
</dbReference>
<dbReference type="PANTHER" id="PTHR45339:SF1">
    <property type="entry name" value="HYBRID SIGNAL TRANSDUCTION HISTIDINE KINASE J"/>
    <property type="match status" value="1"/>
</dbReference>
<evidence type="ECO:0000256" key="3">
    <source>
        <dbReference type="ARBA" id="ARBA00012438"/>
    </source>
</evidence>
<dbReference type="PRINTS" id="PR00344">
    <property type="entry name" value="BCTRLSENSOR"/>
</dbReference>
<dbReference type="Pfam" id="PF13426">
    <property type="entry name" value="PAS_9"/>
    <property type="match status" value="2"/>
</dbReference>
<dbReference type="CDD" id="cd00082">
    <property type="entry name" value="HisKA"/>
    <property type="match status" value="1"/>
</dbReference>
<evidence type="ECO:0000256" key="1">
    <source>
        <dbReference type="ARBA" id="ARBA00000085"/>
    </source>
</evidence>
<evidence type="ECO:0000256" key="9">
    <source>
        <dbReference type="ARBA" id="ARBA00022777"/>
    </source>
</evidence>
<feature type="modified residue" description="4-aspartylphosphate" evidence="15">
    <location>
        <position position="1557"/>
    </location>
</feature>
<accession>A0ABV7TVY8</accession>
<keyword evidence="7" id="KW-0812">Transmembrane</keyword>
<dbReference type="InterPro" id="IPR036641">
    <property type="entry name" value="HPT_dom_sf"/>
</dbReference>
<dbReference type="CDD" id="cd17546">
    <property type="entry name" value="REC_hyHK_CKI1_RcsC-like"/>
    <property type="match status" value="1"/>
</dbReference>
<dbReference type="Pfam" id="PF01627">
    <property type="entry name" value="Hpt"/>
    <property type="match status" value="1"/>
</dbReference>
<feature type="domain" description="HPt" evidence="23">
    <location>
        <begin position="1384"/>
        <end position="1477"/>
    </location>
</feature>
<dbReference type="SMART" id="SM00388">
    <property type="entry name" value="HisKA"/>
    <property type="match status" value="1"/>
</dbReference>
<gene>
    <name evidence="24" type="ORF">ACFOKJ_12335</name>
</gene>
<feature type="domain" description="PAC" evidence="21">
    <location>
        <begin position="191"/>
        <end position="243"/>
    </location>
</feature>
<feature type="modified residue" description="Phosphohistidine" evidence="14">
    <location>
        <position position="1423"/>
    </location>
</feature>
<feature type="domain" description="PAS" evidence="20">
    <location>
        <begin position="682"/>
        <end position="754"/>
    </location>
</feature>
<dbReference type="SMART" id="SM00052">
    <property type="entry name" value="EAL"/>
    <property type="match status" value="1"/>
</dbReference>
<evidence type="ECO:0000313" key="25">
    <source>
        <dbReference type="Proteomes" id="UP001595636"/>
    </source>
</evidence>
<dbReference type="InterPro" id="IPR035919">
    <property type="entry name" value="EAL_sf"/>
</dbReference>
<protein>
    <recommendedName>
        <fullName evidence="3">histidine kinase</fullName>
        <ecNumber evidence="3">2.7.13.3</ecNumber>
    </recommendedName>
</protein>
<organism evidence="24 25">
    <name type="scientific">Vogesella amnigena</name>
    <dbReference type="NCBI Taxonomy" id="1507449"/>
    <lineage>
        <taxon>Bacteria</taxon>
        <taxon>Pseudomonadati</taxon>
        <taxon>Pseudomonadota</taxon>
        <taxon>Betaproteobacteria</taxon>
        <taxon>Neisseriales</taxon>
        <taxon>Chromobacteriaceae</taxon>
        <taxon>Vogesella</taxon>
    </lineage>
</organism>
<dbReference type="Gene3D" id="1.20.120.160">
    <property type="entry name" value="HPT domain"/>
    <property type="match status" value="1"/>
</dbReference>
<dbReference type="NCBIfam" id="TIGR00229">
    <property type="entry name" value="sensory_box"/>
    <property type="match status" value="5"/>
</dbReference>
<feature type="region of interest" description="Disordered" evidence="17">
    <location>
        <begin position="1342"/>
        <end position="1364"/>
    </location>
</feature>
<proteinExistence type="predicted"/>
<dbReference type="Pfam" id="PF00072">
    <property type="entry name" value="Response_reg"/>
    <property type="match status" value="2"/>
</dbReference>
<dbReference type="InterPro" id="IPR003594">
    <property type="entry name" value="HATPase_dom"/>
</dbReference>
<feature type="modified residue" description="4-aspartylphosphate" evidence="15">
    <location>
        <position position="1269"/>
    </location>
</feature>
<dbReference type="Proteomes" id="UP001595636">
    <property type="component" value="Unassembled WGS sequence"/>
</dbReference>
<dbReference type="InterPro" id="IPR011006">
    <property type="entry name" value="CheY-like_superfamily"/>
</dbReference>
<dbReference type="PROSITE" id="PS50112">
    <property type="entry name" value="PAS"/>
    <property type="match status" value="4"/>
</dbReference>
<comment type="catalytic activity">
    <reaction evidence="1">
        <text>ATP + protein L-histidine = ADP + protein N-phospho-L-histidine.</text>
        <dbReference type="EC" id="2.7.13.3"/>
    </reaction>
</comment>
<feature type="domain" description="Response regulatory" evidence="19">
    <location>
        <begin position="1220"/>
        <end position="1336"/>
    </location>
</feature>
<name>A0ABV7TVY8_9NEIS</name>
<dbReference type="EC" id="2.7.13.3" evidence="3"/>
<keyword evidence="6" id="KW-0808">Transferase</keyword>
<dbReference type="Gene3D" id="1.10.287.130">
    <property type="match status" value="1"/>
</dbReference>
<evidence type="ECO:0000256" key="8">
    <source>
        <dbReference type="ARBA" id="ARBA00022741"/>
    </source>
</evidence>
<dbReference type="InterPro" id="IPR029016">
    <property type="entry name" value="GAF-like_dom_sf"/>
</dbReference>
<evidence type="ECO:0000259" key="19">
    <source>
        <dbReference type="PROSITE" id="PS50110"/>
    </source>
</evidence>
<dbReference type="InterPro" id="IPR003018">
    <property type="entry name" value="GAF"/>
</dbReference>
<dbReference type="InterPro" id="IPR035965">
    <property type="entry name" value="PAS-like_dom_sf"/>
</dbReference>
<evidence type="ECO:0000256" key="17">
    <source>
        <dbReference type="SAM" id="MobiDB-lite"/>
    </source>
</evidence>
<dbReference type="CDD" id="cd16922">
    <property type="entry name" value="HATPase_EvgS-ArcB-TorS-like"/>
    <property type="match status" value="1"/>
</dbReference>
<dbReference type="Pfam" id="PF02518">
    <property type="entry name" value="HATPase_c"/>
    <property type="match status" value="1"/>
</dbReference>
<dbReference type="SMART" id="SM00448">
    <property type="entry name" value="REC"/>
    <property type="match status" value="2"/>
</dbReference>
<dbReference type="PROSITE" id="PS50883">
    <property type="entry name" value="EAL"/>
    <property type="match status" value="1"/>
</dbReference>
<reference evidence="25" key="1">
    <citation type="journal article" date="2019" name="Int. J. Syst. Evol. Microbiol.">
        <title>The Global Catalogue of Microorganisms (GCM) 10K type strain sequencing project: providing services to taxonomists for standard genome sequencing and annotation.</title>
        <authorList>
            <consortium name="The Broad Institute Genomics Platform"/>
            <consortium name="The Broad Institute Genome Sequencing Center for Infectious Disease"/>
            <person name="Wu L."/>
            <person name="Ma J."/>
        </authorList>
    </citation>
    <scope>NUCLEOTIDE SEQUENCE [LARGE SCALE GENOMIC DNA]</scope>
    <source>
        <strain evidence="25">KCTC 42195</strain>
    </source>
</reference>
<keyword evidence="9" id="KW-0418">Kinase</keyword>
<feature type="domain" description="EAL" evidence="22">
    <location>
        <begin position="1642"/>
        <end position="1895"/>
    </location>
</feature>
<dbReference type="Gene3D" id="3.20.20.450">
    <property type="entry name" value="EAL domain"/>
    <property type="match status" value="1"/>
</dbReference>
<comment type="subcellular location">
    <subcellularLocation>
        <location evidence="2">Cell membrane</location>
        <topology evidence="2">Multi-pass membrane protein</topology>
    </subcellularLocation>
</comment>
<comment type="caution">
    <text evidence="24">The sequence shown here is derived from an EMBL/GenBank/DDBJ whole genome shotgun (WGS) entry which is preliminary data.</text>
</comment>
<feature type="coiled-coil region" evidence="16">
    <location>
        <begin position="944"/>
        <end position="978"/>
    </location>
</feature>
<keyword evidence="13" id="KW-0472">Membrane</keyword>
<feature type="domain" description="Histidine kinase" evidence="18">
    <location>
        <begin position="978"/>
        <end position="1195"/>
    </location>
</feature>
<dbReference type="SMART" id="SM00387">
    <property type="entry name" value="HATPase_c"/>
    <property type="match status" value="1"/>
</dbReference>
<dbReference type="InterPro" id="IPR000014">
    <property type="entry name" value="PAS"/>
</dbReference>
<dbReference type="PANTHER" id="PTHR45339">
    <property type="entry name" value="HYBRID SIGNAL TRANSDUCTION HISTIDINE KINASE J"/>
    <property type="match status" value="1"/>
</dbReference>
<evidence type="ECO:0000256" key="6">
    <source>
        <dbReference type="ARBA" id="ARBA00022679"/>
    </source>
</evidence>
<dbReference type="InterPro" id="IPR005467">
    <property type="entry name" value="His_kinase_dom"/>
</dbReference>
<dbReference type="InterPro" id="IPR001633">
    <property type="entry name" value="EAL_dom"/>
</dbReference>
<feature type="domain" description="PAS" evidence="20">
    <location>
        <begin position="812"/>
        <end position="857"/>
    </location>
</feature>
<dbReference type="Gene3D" id="3.40.50.2300">
    <property type="match status" value="2"/>
</dbReference>
<dbReference type="Pfam" id="PF13185">
    <property type="entry name" value="GAF_2"/>
    <property type="match status" value="1"/>
</dbReference>
<evidence type="ECO:0000256" key="14">
    <source>
        <dbReference type="PROSITE-ProRule" id="PRU00110"/>
    </source>
</evidence>
<dbReference type="Pfam" id="PF08447">
    <property type="entry name" value="PAS_3"/>
    <property type="match status" value="2"/>
</dbReference>
<evidence type="ECO:0000259" key="18">
    <source>
        <dbReference type="PROSITE" id="PS50109"/>
    </source>
</evidence>
<dbReference type="SUPFAM" id="SSF55874">
    <property type="entry name" value="ATPase domain of HSP90 chaperone/DNA topoisomerase II/histidine kinase"/>
    <property type="match status" value="1"/>
</dbReference>
<keyword evidence="12" id="KW-0902">Two-component regulatory system</keyword>
<dbReference type="InterPro" id="IPR013655">
    <property type="entry name" value="PAS_fold_3"/>
</dbReference>
<dbReference type="PROSITE" id="PS50894">
    <property type="entry name" value="HPT"/>
    <property type="match status" value="1"/>
</dbReference>
<feature type="domain" description="PAC" evidence="21">
    <location>
        <begin position="758"/>
        <end position="811"/>
    </location>
</feature>
<dbReference type="InterPro" id="IPR013767">
    <property type="entry name" value="PAS_fold"/>
</dbReference>
<dbReference type="InterPro" id="IPR004358">
    <property type="entry name" value="Sig_transdc_His_kin-like_C"/>
</dbReference>
<dbReference type="InterPro" id="IPR000700">
    <property type="entry name" value="PAS-assoc_C"/>
</dbReference>
<dbReference type="SMART" id="SM00065">
    <property type="entry name" value="GAF"/>
    <property type="match status" value="1"/>
</dbReference>
<evidence type="ECO:0000256" key="10">
    <source>
        <dbReference type="ARBA" id="ARBA00022840"/>
    </source>
</evidence>
<dbReference type="Pfam" id="PF00512">
    <property type="entry name" value="HisKA"/>
    <property type="match status" value="1"/>
</dbReference>
<dbReference type="SMART" id="SM00086">
    <property type="entry name" value="PAC"/>
    <property type="match status" value="5"/>
</dbReference>
<evidence type="ECO:0000256" key="11">
    <source>
        <dbReference type="ARBA" id="ARBA00022989"/>
    </source>
</evidence>
<dbReference type="PROSITE" id="PS50110">
    <property type="entry name" value="RESPONSE_REGULATORY"/>
    <property type="match status" value="2"/>
</dbReference>
<dbReference type="RefSeq" id="WP_390280021.1">
    <property type="nucleotide sequence ID" value="NZ_JBHRYH010000025.1"/>
</dbReference>
<dbReference type="SUPFAM" id="SSF141868">
    <property type="entry name" value="EAL domain-like"/>
    <property type="match status" value="1"/>
</dbReference>